<feature type="non-terminal residue" evidence="1">
    <location>
        <position position="1"/>
    </location>
</feature>
<evidence type="ECO:0000313" key="2">
    <source>
        <dbReference type="Proteomes" id="UP000699042"/>
    </source>
</evidence>
<evidence type="ECO:0000313" key="1">
    <source>
        <dbReference type="EMBL" id="KAG7058370.1"/>
    </source>
</evidence>
<keyword evidence="2" id="KW-1185">Reference proteome</keyword>
<name>A0A9P7RKM8_9PEZI</name>
<protein>
    <submittedName>
        <fullName evidence="1">Uncharacterized protein</fullName>
    </submittedName>
</protein>
<accession>A0A9P7RKM8</accession>
<comment type="caution">
    <text evidence="1">The sequence shown here is derived from an EMBL/GenBank/DDBJ whole genome shotgun (WGS) entry which is preliminary data.</text>
</comment>
<sequence length="30" mass="3543">FIKDSPHNVLSEPPLFRSYQHQVIKALIHQ</sequence>
<gene>
    <name evidence="1" type="ORF">JMJ77_005747</name>
</gene>
<proteinExistence type="predicted"/>
<organism evidence="1 2">
    <name type="scientific">Colletotrichum scovillei</name>
    <dbReference type="NCBI Taxonomy" id="1209932"/>
    <lineage>
        <taxon>Eukaryota</taxon>
        <taxon>Fungi</taxon>
        <taxon>Dikarya</taxon>
        <taxon>Ascomycota</taxon>
        <taxon>Pezizomycotina</taxon>
        <taxon>Sordariomycetes</taxon>
        <taxon>Hypocreomycetidae</taxon>
        <taxon>Glomerellales</taxon>
        <taxon>Glomerellaceae</taxon>
        <taxon>Colletotrichum</taxon>
        <taxon>Colletotrichum acutatum species complex</taxon>
    </lineage>
</organism>
<dbReference type="AlphaFoldDB" id="A0A9P7RKM8"/>
<dbReference type="EMBL" id="JAESDN010000001">
    <property type="protein sequence ID" value="KAG7058370.1"/>
    <property type="molecule type" value="Genomic_DNA"/>
</dbReference>
<dbReference type="Proteomes" id="UP000699042">
    <property type="component" value="Unassembled WGS sequence"/>
</dbReference>
<reference evidence="1" key="1">
    <citation type="submission" date="2021-05" db="EMBL/GenBank/DDBJ databases">
        <title>Comparative genomics of three Colletotrichum scovillei strains and genetic complementation revealed genes involved fungal growth and virulence on chili pepper.</title>
        <authorList>
            <person name="Hsieh D.-K."/>
            <person name="Chuang S.-C."/>
            <person name="Chen C.-Y."/>
            <person name="Chao Y.-T."/>
            <person name="Lu M.-Y.J."/>
            <person name="Lee M.-H."/>
            <person name="Shih M.-C."/>
        </authorList>
    </citation>
    <scope>NUCLEOTIDE SEQUENCE</scope>
    <source>
        <strain evidence="1">Coll-153</strain>
    </source>
</reference>